<evidence type="ECO:0000256" key="3">
    <source>
        <dbReference type="SAM" id="MobiDB-lite"/>
    </source>
</evidence>
<sequence>MNKTTELKRRKVRDQNERPIHKKKSRPIDKAPMIIHQSLLCLIISGSILTLFVVLYTDSIPWHIGHKAADNVAKLFGVHEPQHAVVIDAGSTGSRVLAFTFHRAVLNRDILILDKELFVQTKPGLSAFADDPASAVKSISYLIGKAKEEIPQEYWNRTPLVLKATAGLRLLPAKKAENLLNAVKAYFNELPFLTNEDSVAIMDGTDEGIFSWFTVNFLIHKLNNPATTVAALDLGGGSTQVTFSALTPESLRHKEFIHDALLPKGTTQVYTNSYLGLGLMAARKEIITVNSVSKEETRVMSPCVNPVIKNRKFHYGGVDYFVSGLQENYPTKSYPETPIEVGQNIPIVDYNTCSEVIKKYVLSKVKPPAELSTKKVFAFSYYFDRAAEVGLIDEYSGGSVTIEMFKKAAEEACTTPNSEQPFMCLDLTFISVLLENGFDLDSETEIFLYKKINGHEISWALGAAFNLLNGK</sequence>
<reference evidence="6" key="1">
    <citation type="submission" date="2025-08" db="UniProtKB">
        <authorList>
            <consortium name="RefSeq"/>
        </authorList>
    </citation>
    <scope>IDENTIFICATION</scope>
    <source>
        <tissue evidence="6">Whole Larva</tissue>
    </source>
</reference>
<keyword evidence="5" id="KW-1185">Reference proteome</keyword>
<evidence type="ECO:0000256" key="4">
    <source>
        <dbReference type="SAM" id="Phobius"/>
    </source>
</evidence>
<dbReference type="Gene3D" id="3.30.420.150">
    <property type="entry name" value="Exopolyphosphatase. Domain 2"/>
    <property type="match status" value="1"/>
</dbReference>
<dbReference type="PANTHER" id="PTHR11782:SF127">
    <property type="entry name" value="NTPASE, ISOFORM F"/>
    <property type="match status" value="1"/>
</dbReference>
<dbReference type="InterPro" id="IPR000407">
    <property type="entry name" value="GDA1_CD39_NTPase"/>
</dbReference>
<keyword evidence="2" id="KW-0378">Hydrolase</keyword>
<keyword evidence="4" id="KW-1133">Transmembrane helix</keyword>
<feature type="region of interest" description="Disordered" evidence="3">
    <location>
        <begin position="1"/>
        <end position="25"/>
    </location>
</feature>
<dbReference type="Proteomes" id="UP000695000">
    <property type="component" value="Unplaced"/>
</dbReference>
<evidence type="ECO:0000256" key="1">
    <source>
        <dbReference type="ARBA" id="ARBA00009283"/>
    </source>
</evidence>
<organism evidence="5 6">
    <name type="scientific">Nicrophorus vespilloides</name>
    <name type="common">Boreal carrion beetle</name>
    <dbReference type="NCBI Taxonomy" id="110193"/>
    <lineage>
        <taxon>Eukaryota</taxon>
        <taxon>Metazoa</taxon>
        <taxon>Ecdysozoa</taxon>
        <taxon>Arthropoda</taxon>
        <taxon>Hexapoda</taxon>
        <taxon>Insecta</taxon>
        <taxon>Pterygota</taxon>
        <taxon>Neoptera</taxon>
        <taxon>Endopterygota</taxon>
        <taxon>Coleoptera</taxon>
        <taxon>Polyphaga</taxon>
        <taxon>Staphyliniformia</taxon>
        <taxon>Silphidae</taxon>
        <taxon>Nicrophorinae</taxon>
        <taxon>Nicrophorus</taxon>
    </lineage>
</organism>
<dbReference type="GeneID" id="108559357"/>
<protein>
    <submittedName>
        <fullName evidence="6">Ectonucleoside triphosphate diphosphohydrolase 5 isoform X1</fullName>
    </submittedName>
</protein>
<evidence type="ECO:0000313" key="6">
    <source>
        <dbReference type="RefSeq" id="XP_017772098.1"/>
    </source>
</evidence>
<evidence type="ECO:0000256" key="2">
    <source>
        <dbReference type="ARBA" id="ARBA00022801"/>
    </source>
</evidence>
<dbReference type="PANTHER" id="PTHR11782">
    <property type="entry name" value="ADENOSINE/GUANOSINE DIPHOSPHATASE"/>
    <property type="match status" value="1"/>
</dbReference>
<dbReference type="Gene3D" id="3.30.420.40">
    <property type="match status" value="1"/>
</dbReference>
<dbReference type="RefSeq" id="XP_017772098.1">
    <property type="nucleotide sequence ID" value="XM_017916609.1"/>
</dbReference>
<accession>A0ABM1MBZ8</accession>
<keyword evidence="4" id="KW-0812">Transmembrane</keyword>
<comment type="similarity">
    <text evidence="1">Belongs to the GDA1/CD39 NTPase family.</text>
</comment>
<keyword evidence="4" id="KW-0472">Membrane</keyword>
<feature type="transmembrane region" description="Helical" evidence="4">
    <location>
        <begin position="33"/>
        <end position="56"/>
    </location>
</feature>
<evidence type="ECO:0000313" key="5">
    <source>
        <dbReference type="Proteomes" id="UP000695000"/>
    </source>
</evidence>
<name>A0ABM1MBZ8_NICVS</name>
<dbReference type="CDD" id="cd24046">
    <property type="entry name" value="ASKHA_NBD_NTPDase5-like"/>
    <property type="match status" value="1"/>
</dbReference>
<dbReference type="Pfam" id="PF01150">
    <property type="entry name" value="GDA1_CD39"/>
    <property type="match status" value="1"/>
</dbReference>
<gene>
    <name evidence="6" type="primary">LOC108559357</name>
</gene>
<proteinExistence type="inferred from homology"/>